<evidence type="ECO:0000313" key="5">
    <source>
        <dbReference type="Proteomes" id="UP000269154"/>
    </source>
</evidence>
<keyword evidence="2 3" id="KW-0663">Pyridoxal phosphate</keyword>
<organism evidence="4 5">
    <name type="scientific">Okeania hirsuta</name>
    <dbReference type="NCBI Taxonomy" id="1458930"/>
    <lineage>
        <taxon>Bacteria</taxon>
        <taxon>Bacillati</taxon>
        <taxon>Cyanobacteriota</taxon>
        <taxon>Cyanophyceae</taxon>
        <taxon>Oscillatoriophycideae</taxon>
        <taxon>Oscillatoriales</taxon>
        <taxon>Microcoleaceae</taxon>
        <taxon>Okeania</taxon>
    </lineage>
</organism>
<gene>
    <name evidence="4" type="ORF">D5R40_10755</name>
</gene>
<dbReference type="SUPFAM" id="SSF53383">
    <property type="entry name" value="PLP-dependent transferases"/>
    <property type="match status" value="1"/>
</dbReference>
<dbReference type="RefSeq" id="WP_124144240.1">
    <property type="nucleotide sequence ID" value="NZ_CAWOKI010000392.1"/>
</dbReference>
<sequence>MTEFIPVNEPLLKGKEKQYLNECIDTGWISSEGSFVKQFEQAFANRVGRKYGIAVCNGSMAIDAAITALGIGEGDEVILPTFTIISCAAAIVRAGAIPVVVDCDSTTWNIDIKQLETKITPKTKAIMVVHIYGLPVDMNPVLEIAAKYGLKILEDAAEMHGQTYFGKPCGSFGELSTFSFYPNKHITTGEGGMIVTDDEILAEKCRSLRNLCFQPQQRFIHEELGWNLRMTNLQAALGLAQLERLDEFIQRKRNMGKLYTELLADVSELELPLTKTEYADNIYWVYGVVLKDSVSFDAKEAMKKLREQKIGTRPFFWCMHEQPVFQKMGLFKQESCPVAENIARRGFYLPSGLALSNQQIQTVVKSLKTIFA</sequence>
<dbReference type="InterPro" id="IPR015424">
    <property type="entry name" value="PyrdxlP-dep_Trfase"/>
</dbReference>
<reference evidence="4 5" key="1">
    <citation type="journal article" date="2018" name="ACS Chem. Biol.">
        <title>Ketoreductase domain dysfunction expands chemodiversity: malyngamide biosynthesis in the cyanobacterium Okeania hirsuta.</title>
        <authorList>
            <person name="Moss N.A."/>
            <person name="Leao T."/>
            <person name="Rankin M."/>
            <person name="McCullough T.M."/>
            <person name="Qu P."/>
            <person name="Korobeynikov A."/>
            <person name="Smith J.L."/>
            <person name="Gerwick L."/>
            <person name="Gerwick W.H."/>
        </authorList>
    </citation>
    <scope>NUCLEOTIDE SEQUENCE [LARGE SCALE GENOMIC DNA]</scope>
    <source>
        <strain evidence="4 5">PAB10Feb10-1</strain>
    </source>
</reference>
<name>A0A3N6PDK7_9CYAN</name>
<feature type="active site" description="Proton acceptor" evidence="1">
    <location>
        <position position="184"/>
    </location>
</feature>
<dbReference type="InterPro" id="IPR015421">
    <property type="entry name" value="PyrdxlP-dep_Trfase_major"/>
</dbReference>
<evidence type="ECO:0000256" key="2">
    <source>
        <dbReference type="PIRSR" id="PIRSR000390-2"/>
    </source>
</evidence>
<dbReference type="Proteomes" id="UP000269154">
    <property type="component" value="Unassembled WGS sequence"/>
</dbReference>
<dbReference type="InterPro" id="IPR000653">
    <property type="entry name" value="DegT/StrS_aminotransferase"/>
</dbReference>
<dbReference type="Gene3D" id="3.40.640.10">
    <property type="entry name" value="Type I PLP-dependent aspartate aminotransferase-like (Major domain)"/>
    <property type="match status" value="1"/>
</dbReference>
<dbReference type="OrthoDB" id="9810913at2"/>
<dbReference type="GO" id="GO:0000271">
    <property type="term" value="P:polysaccharide biosynthetic process"/>
    <property type="evidence" value="ECO:0007669"/>
    <property type="project" value="TreeGrafter"/>
</dbReference>
<feature type="modified residue" description="N6-(pyridoxal phosphate)lysine" evidence="2">
    <location>
        <position position="184"/>
    </location>
</feature>
<evidence type="ECO:0000256" key="1">
    <source>
        <dbReference type="PIRSR" id="PIRSR000390-1"/>
    </source>
</evidence>
<comment type="caution">
    <text evidence="4">The sequence shown here is derived from an EMBL/GenBank/DDBJ whole genome shotgun (WGS) entry which is preliminary data.</text>
</comment>
<dbReference type="Gene3D" id="3.90.1150.10">
    <property type="entry name" value="Aspartate Aminotransferase, domain 1"/>
    <property type="match status" value="1"/>
</dbReference>
<dbReference type="PANTHER" id="PTHR30244:SF34">
    <property type="entry name" value="DTDP-4-AMINO-4,6-DIDEOXYGALACTOSE TRANSAMINASE"/>
    <property type="match status" value="1"/>
</dbReference>
<proteinExistence type="inferred from homology"/>
<dbReference type="Pfam" id="PF01041">
    <property type="entry name" value="DegT_DnrJ_EryC1"/>
    <property type="match status" value="1"/>
</dbReference>
<accession>A0A3N6PDK7</accession>
<dbReference type="PANTHER" id="PTHR30244">
    <property type="entry name" value="TRANSAMINASE"/>
    <property type="match status" value="1"/>
</dbReference>
<keyword evidence="4" id="KW-0808">Transferase</keyword>
<comment type="similarity">
    <text evidence="3">Belongs to the DegT/DnrJ/EryC1 family.</text>
</comment>
<keyword evidence="5" id="KW-1185">Reference proteome</keyword>
<dbReference type="CDD" id="cd00616">
    <property type="entry name" value="AHBA_syn"/>
    <property type="match status" value="1"/>
</dbReference>
<dbReference type="AlphaFoldDB" id="A0A3N6PDK7"/>
<dbReference type="GO" id="GO:0030170">
    <property type="term" value="F:pyridoxal phosphate binding"/>
    <property type="evidence" value="ECO:0007669"/>
    <property type="project" value="TreeGrafter"/>
</dbReference>
<evidence type="ECO:0000313" key="4">
    <source>
        <dbReference type="EMBL" id="RQH45410.1"/>
    </source>
</evidence>
<protein>
    <submittedName>
        <fullName evidence="4">DegT/DnrJ/EryC1/StrS family aminotransferase</fullName>
    </submittedName>
</protein>
<dbReference type="GO" id="GO:0008483">
    <property type="term" value="F:transaminase activity"/>
    <property type="evidence" value="ECO:0007669"/>
    <property type="project" value="UniProtKB-KW"/>
</dbReference>
<dbReference type="EMBL" id="RCBY01000047">
    <property type="protein sequence ID" value="RQH45410.1"/>
    <property type="molecule type" value="Genomic_DNA"/>
</dbReference>
<evidence type="ECO:0000256" key="3">
    <source>
        <dbReference type="RuleBase" id="RU004508"/>
    </source>
</evidence>
<dbReference type="PIRSF" id="PIRSF000390">
    <property type="entry name" value="PLP_StrS"/>
    <property type="match status" value="1"/>
</dbReference>
<keyword evidence="4" id="KW-0032">Aminotransferase</keyword>
<dbReference type="InterPro" id="IPR015422">
    <property type="entry name" value="PyrdxlP-dep_Trfase_small"/>
</dbReference>